<name>A0A559KAT7_9BACL</name>
<protein>
    <submittedName>
        <fullName evidence="9">Carbohydrate ABC transporter permease</fullName>
    </submittedName>
</protein>
<feature type="transmembrane region" description="Helical" evidence="7">
    <location>
        <begin position="179"/>
        <end position="204"/>
    </location>
</feature>
<organism evidence="9 10">
    <name type="scientific">Paenibacillus cremeus</name>
    <dbReference type="NCBI Taxonomy" id="2163881"/>
    <lineage>
        <taxon>Bacteria</taxon>
        <taxon>Bacillati</taxon>
        <taxon>Bacillota</taxon>
        <taxon>Bacilli</taxon>
        <taxon>Bacillales</taxon>
        <taxon>Paenibacillaceae</taxon>
        <taxon>Paenibacillus</taxon>
    </lineage>
</organism>
<feature type="transmembrane region" description="Helical" evidence="7">
    <location>
        <begin position="12"/>
        <end position="32"/>
    </location>
</feature>
<accession>A0A559KAT7</accession>
<dbReference type="CDD" id="cd06261">
    <property type="entry name" value="TM_PBP2"/>
    <property type="match status" value="1"/>
</dbReference>
<proteinExistence type="inferred from homology"/>
<keyword evidence="5 7" id="KW-1133">Transmembrane helix</keyword>
<dbReference type="Pfam" id="PF00528">
    <property type="entry name" value="BPD_transp_1"/>
    <property type="match status" value="1"/>
</dbReference>
<keyword evidence="6 7" id="KW-0472">Membrane</keyword>
<dbReference type="RefSeq" id="WP_144848022.1">
    <property type="nucleotide sequence ID" value="NZ_VNJI01000016.1"/>
</dbReference>
<keyword evidence="2 7" id="KW-0813">Transport</keyword>
<keyword evidence="4 7" id="KW-0812">Transmembrane</keyword>
<reference evidence="9 10" key="1">
    <citation type="submission" date="2019-07" db="EMBL/GenBank/DDBJ databases">
        <authorList>
            <person name="Kim J."/>
        </authorList>
    </citation>
    <scope>NUCLEOTIDE SEQUENCE [LARGE SCALE GENOMIC DNA]</scope>
    <source>
        <strain evidence="9 10">JC52</strain>
    </source>
</reference>
<feature type="domain" description="ABC transmembrane type-1" evidence="8">
    <location>
        <begin position="67"/>
        <end position="259"/>
    </location>
</feature>
<evidence type="ECO:0000256" key="6">
    <source>
        <dbReference type="ARBA" id="ARBA00023136"/>
    </source>
</evidence>
<dbReference type="PANTHER" id="PTHR43744">
    <property type="entry name" value="ABC TRANSPORTER PERMEASE PROTEIN MG189-RELATED-RELATED"/>
    <property type="match status" value="1"/>
</dbReference>
<evidence type="ECO:0000256" key="7">
    <source>
        <dbReference type="RuleBase" id="RU363032"/>
    </source>
</evidence>
<evidence type="ECO:0000313" key="10">
    <source>
        <dbReference type="Proteomes" id="UP000317036"/>
    </source>
</evidence>
<evidence type="ECO:0000256" key="2">
    <source>
        <dbReference type="ARBA" id="ARBA00022448"/>
    </source>
</evidence>
<evidence type="ECO:0000259" key="8">
    <source>
        <dbReference type="PROSITE" id="PS50928"/>
    </source>
</evidence>
<feature type="transmembrane region" description="Helical" evidence="7">
    <location>
        <begin position="241"/>
        <end position="259"/>
    </location>
</feature>
<feature type="transmembrane region" description="Helical" evidence="7">
    <location>
        <begin position="139"/>
        <end position="158"/>
    </location>
</feature>
<evidence type="ECO:0000256" key="5">
    <source>
        <dbReference type="ARBA" id="ARBA00022989"/>
    </source>
</evidence>
<sequence>MRRVMSTAKHGFLFVFVLITLLPLYSVLINSVKLPSDIIRTPFRITVPTLENFKHVFNPQNDILRMYMNSITITGSSLVFILILAPMAGYYIARNKSRWSSFLLILFMTGIMIPDEVTIIPLVDMFVKMGLIGKLHGMILYYAGARLAVSIFLNMKFISTIPQELEESAVMDGASQFRIFWQVLYPLLLPCTATLIVFVGMNIWNDFLMPLYLLQGTGAARTITVGIFSAIGDYSGNWGEIFAWVVAASAPILILFLTAQRFFIDGLTAGAVKG</sequence>
<comment type="similarity">
    <text evidence="7">Belongs to the binding-protein-dependent transport system permease family.</text>
</comment>
<gene>
    <name evidence="9" type="ORF">FPZ49_15025</name>
</gene>
<dbReference type="AlphaFoldDB" id="A0A559KAT7"/>
<dbReference type="InterPro" id="IPR000515">
    <property type="entry name" value="MetI-like"/>
</dbReference>
<evidence type="ECO:0000256" key="3">
    <source>
        <dbReference type="ARBA" id="ARBA00022475"/>
    </source>
</evidence>
<comment type="subcellular location">
    <subcellularLocation>
        <location evidence="1 7">Cell membrane</location>
        <topology evidence="1 7">Multi-pass membrane protein</topology>
    </subcellularLocation>
</comment>
<dbReference type="EMBL" id="VNJI01000016">
    <property type="protein sequence ID" value="TVY09248.1"/>
    <property type="molecule type" value="Genomic_DNA"/>
</dbReference>
<dbReference type="Gene3D" id="1.10.3720.10">
    <property type="entry name" value="MetI-like"/>
    <property type="match status" value="1"/>
</dbReference>
<dbReference type="Proteomes" id="UP000317036">
    <property type="component" value="Unassembled WGS sequence"/>
</dbReference>
<dbReference type="GO" id="GO:0055085">
    <property type="term" value="P:transmembrane transport"/>
    <property type="evidence" value="ECO:0007669"/>
    <property type="project" value="InterPro"/>
</dbReference>
<keyword evidence="3" id="KW-1003">Cell membrane</keyword>
<comment type="caution">
    <text evidence="9">The sequence shown here is derived from an EMBL/GenBank/DDBJ whole genome shotgun (WGS) entry which is preliminary data.</text>
</comment>
<dbReference type="OrthoDB" id="9772609at2"/>
<dbReference type="GO" id="GO:0005886">
    <property type="term" value="C:plasma membrane"/>
    <property type="evidence" value="ECO:0007669"/>
    <property type="project" value="UniProtKB-SubCell"/>
</dbReference>
<dbReference type="InterPro" id="IPR035906">
    <property type="entry name" value="MetI-like_sf"/>
</dbReference>
<feature type="transmembrane region" description="Helical" evidence="7">
    <location>
        <begin position="102"/>
        <end position="127"/>
    </location>
</feature>
<dbReference type="PANTHER" id="PTHR43744:SF8">
    <property type="entry name" value="SN-GLYCEROL-3-PHOSPHATE TRANSPORT SYSTEM PERMEASE PROTEIN UGPE"/>
    <property type="match status" value="1"/>
</dbReference>
<feature type="transmembrane region" description="Helical" evidence="7">
    <location>
        <begin position="67"/>
        <end position="90"/>
    </location>
</feature>
<evidence type="ECO:0000313" key="9">
    <source>
        <dbReference type="EMBL" id="TVY09248.1"/>
    </source>
</evidence>
<dbReference type="SUPFAM" id="SSF161098">
    <property type="entry name" value="MetI-like"/>
    <property type="match status" value="1"/>
</dbReference>
<evidence type="ECO:0000256" key="4">
    <source>
        <dbReference type="ARBA" id="ARBA00022692"/>
    </source>
</evidence>
<keyword evidence="10" id="KW-1185">Reference proteome</keyword>
<evidence type="ECO:0000256" key="1">
    <source>
        <dbReference type="ARBA" id="ARBA00004651"/>
    </source>
</evidence>
<dbReference type="PROSITE" id="PS50928">
    <property type="entry name" value="ABC_TM1"/>
    <property type="match status" value="1"/>
</dbReference>